<feature type="region of interest" description="Disordered" evidence="1">
    <location>
        <begin position="733"/>
        <end position="790"/>
    </location>
</feature>
<comment type="caution">
    <text evidence="2">The sequence shown here is derived from an EMBL/GenBank/DDBJ whole genome shotgun (WGS) entry which is preliminary data.</text>
</comment>
<feature type="region of interest" description="Disordered" evidence="1">
    <location>
        <begin position="486"/>
        <end position="525"/>
    </location>
</feature>
<dbReference type="OrthoDB" id="5374844at2759"/>
<feature type="compositionally biased region" description="Polar residues" evidence="1">
    <location>
        <begin position="339"/>
        <end position="359"/>
    </location>
</feature>
<accession>A0A7C8MH18</accession>
<evidence type="ECO:0000313" key="3">
    <source>
        <dbReference type="Proteomes" id="UP000481861"/>
    </source>
</evidence>
<name>A0A7C8MH18_9PLEO</name>
<reference evidence="2 3" key="1">
    <citation type="submission" date="2020-01" db="EMBL/GenBank/DDBJ databases">
        <authorList>
            <consortium name="DOE Joint Genome Institute"/>
            <person name="Haridas S."/>
            <person name="Albert R."/>
            <person name="Binder M."/>
            <person name="Bloem J."/>
            <person name="Labutti K."/>
            <person name="Salamov A."/>
            <person name="Andreopoulos B."/>
            <person name="Baker S.E."/>
            <person name="Barry K."/>
            <person name="Bills G."/>
            <person name="Bluhm B.H."/>
            <person name="Cannon C."/>
            <person name="Castanera R."/>
            <person name="Culley D.E."/>
            <person name="Daum C."/>
            <person name="Ezra D."/>
            <person name="Gonzalez J.B."/>
            <person name="Henrissat B."/>
            <person name="Kuo A."/>
            <person name="Liang C."/>
            <person name="Lipzen A."/>
            <person name="Lutzoni F."/>
            <person name="Magnuson J."/>
            <person name="Mondo S."/>
            <person name="Nolan M."/>
            <person name="Ohm R."/>
            <person name="Pangilinan J."/>
            <person name="Park H.-J.H."/>
            <person name="Ramirez L."/>
            <person name="Alfaro M."/>
            <person name="Sun H."/>
            <person name="Tritt A."/>
            <person name="Yoshinaga Y."/>
            <person name="Zwiers L.-H.L."/>
            <person name="Turgeon B.G."/>
            <person name="Goodwin S.B."/>
            <person name="Spatafora J.W."/>
            <person name="Crous P.W."/>
            <person name="Grigoriev I.V."/>
        </authorList>
    </citation>
    <scope>NUCLEOTIDE SEQUENCE [LARGE SCALE GENOMIC DNA]</scope>
    <source>
        <strain evidence="2 3">CBS 611.86</strain>
    </source>
</reference>
<dbReference type="Proteomes" id="UP000481861">
    <property type="component" value="Unassembled WGS sequence"/>
</dbReference>
<feature type="compositionally biased region" description="Polar residues" evidence="1">
    <location>
        <begin position="452"/>
        <end position="463"/>
    </location>
</feature>
<feature type="compositionally biased region" description="Basic and acidic residues" evidence="1">
    <location>
        <begin position="703"/>
        <end position="714"/>
    </location>
</feature>
<feature type="compositionally biased region" description="Low complexity" evidence="1">
    <location>
        <begin position="756"/>
        <end position="765"/>
    </location>
</feature>
<feature type="compositionally biased region" description="Low complexity" evidence="1">
    <location>
        <begin position="490"/>
        <end position="502"/>
    </location>
</feature>
<feature type="region of interest" description="Disordered" evidence="1">
    <location>
        <begin position="685"/>
        <end position="717"/>
    </location>
</feature>
<feature type="region of interest" description="Disordered" evidence="1">
    <location>
        <begin position="441"/>
        <end position="471"/>
    </location>
</feature>
<sequence>MSSQDDFDAALLAPDNDVGHRFLFQITSATRFSAPSLPTTAEKYFDVFCDDTSSRIRRRWAGVALQKMIIKSDKVAKHFRTLDLQRLGHVMLSGTELEETKVVAGLIVRGAIEQKIGFTKFWPNDRVHSKEPAFPSLAEPKWMDVFQTFLDTLTEMIPPNPNGEPTVLFPISLVASDNFKWRDSTDVPMISFTQGEHLTIIIPNSTMQTFGFVDIPLARICGTHRRRSVLHDSQGKRTDHEPWDIVLELTPEPWTYLIDTTEHVGTEFTILFATEKDAKMCEQSITELVGPLTKPKASGSQLLNVSKIVTSTTSSQALKLQDTSLKKTVDKELHESNASRRPTSSQALSFGRPSASQTKDVGGASSVGERANDAAAAVNYKEPNSPLHSSSSIRPHRVEKTKNTNNAKATKTKTRPSKQPTPNISPAKHSVLANMLSKSLPTSKLGDEAKKISSNRQALTQPNDAKGSIAENDSNDMALIEVTDADSPQAELPTEAPPETTANPHLKRRAGSSPPSTPRTKRLRADNITGIETRDQPRLMMPPVSNAPLRILEDPSSPFPRIHSSGSASIELLSSNSKPMPASPHAESTAISGHADTDLVDMEKQIAEYETAKSDPFKRRVKDHKLTAFARRLTGETVSDKELEIVEVSAQDETIIAKAVETPSHILPLPKTSLAPVKAFQAEMGNPAKGWSGPSAPQQTPRDAQHEAPEHDGDVDMEGDTTLVELEGEDPTLQASPLHIPSSPPPGSPGPPDPPSSHSSTSASPESDKEPTTPPSDAEEMEWENSLNPDQRSIHDQLIRVSKRVVRHIVDNETAVNDIVDTYAKDGEHLVKTFVDRHSTAFDDQFAEISGKKQALGKEFAVLADSMAREREEWAGEISMTRRVEQARASNKGKAAVRG</sequence>
<feature type="region of interest" description="Disordered" evidence="1">
    <location>
        <begin position="329"/>
        <end position="428"/>
    </location>
</feature>
<proteinExistence type="predicted"/>
<gene>
    <name evidence="2" type="ORF">BDV95DRAFT_483226</name>
</gene>
<feature type="compositionally biased region" description="Pro residues" evidence="1">
    <location>
        <begin position="742"/>
        <end position="755"/>
    </location>
</feature>
<organism evidence="2 3">
    <name type="scientific">Massariosphaeria phaeospora</name>
    <dbReference type="NCBI Taxonomy" id="100035"/>
    <lineage>
        <taxon>Eukaryota</taxon>
        <taxon>Fungi</taxon>
        <taxon>Dikarya</taxon>
        <taxon>Ascomycota</taxon>
        <taxon>Pezizomycotina</taxon>
        <taxon>Dothideomycetes</taxon>
        <taxon>Pleosporomycetidae</taxon>
        <taxon>Pleosporales</taxon>
        <taxon>Pleosporales incertae sedis</taxon>
        <taxon>Massariosphaeria</taxon>
    </lineage>
</organism>
<feature type="compositionally biased region" description="Basic and acidic residues" evidence="1">
    <location>
        <begin position="329"/>
        <end position="338"/>
    </location>
</feature>
<evidence type="ECO:0000256" key="1">
    <source>
        <dbReference type="SAM" id="MobiDB-lite"/>
    </source>
</evidence>
<protein>
    <submittedName>
        <fullName evidence="2">Uncharacterized protein</fullName>
    </submittedName>
</protein>
<evidence type="ECO:0000313" key="2">
    <source>
        <dbReference type="EMBL" id="KAF2876335.1"/>
    </source>
</evidence>
<dbReference type="AlphaFoldDB" id="A0A7C8MH18"/>
<dbReference type="EMBL" id="JAADJZ010000003">
    <property type="protein sequence ID" value="KAF2876335.1"/>
    <property type="molecule type" value="Genomic_DNA"/>
</dbReference>
<keyword evidence="3" id="KW-1185">Reference proteome</keyword>
<feature type="region of interest" description="Disordered" evidence="1">
    <location>
        <begin position="573"/>
        <end position="595"/>
    </location>
</feature>